<dbReference type="InterPro" id="IPR023996">
    <property type="entry name" value="TonB-dep_OMP_SusC/RagA"/>
</dbReference>
<evidence type="ECO:0000256" key="2">
    <source>
        <dbReference type="ARBA" id="ARBA00022448"/>
    </source>
</evidence>
<dbReference type="PROSITE" id="PS52016">
    <property type="entry name" value="TONB_DEPENDENT_REC_3"/>
    <property type="match status" value="1"/>
</dbReference>
<comment type="similarity">
    <text evidence="7">Belongs to the TonB-dependent receptor family.</text>
</comment>
<evidence type="ECO:0000256" key="5">
    <source>
        <dbReference type="ARBA" id="ARBA00023136"/>
    </source>
</evidence>
<dbReference type="InterPro" id="IPR008969">
    <property type="entry name" value="CarboxyPept-like_regulatory"/>
</dbReference>
<dbReference type="EMBL" id="CP022515">
    <property type="protein sequence ID" value="ASO06465.1"/>
    <property type="molecule type" value="Genomic_DNA"/>
</dbReference>
<protein>
    <submittedName>
        <fullName evidence="9">TonB-dependent receptor SusC</fullName>
    </submittedName>
</protein>
<keyword evidence="4 7" id="KW-0812">Transmembrane</keyword>
<evidence type="ECO:0000259" key="8">
    <source>
        <dbReference type="Pfam" id="PF07715"/>
    </source>
</evidence>
<gene>
    <name evidence="9" type="ORF">AREALGSMS7_03034</name>
</gene>
<dbReference type="SUPFAM" id="SSF49464">
    <property type="entry name" value="Carboxypeptidase regulatory domain-like"/>
    <property type="match status" value="1"/>
</dbReference>
<dbReference type="Pfam" id="PF13715">
    <property type="entry name" value="CarbopepD_reg_2"/>
    <property type="match status" value="1"/>
</dbReference>
<evidence type="ECO:0000313" key="9">
    <source>
        <dbReference type="EMBL" id="ASO06465.1"/>
    </source>
</evidence>
<dbReference type="STRING" id="616991.GCA_000733925_01389"/>
<feature type="domain" description="TonB-dependent receptor plug" evidence="8">
    <location>
        <begin position="255"/>
        <end position="364"/>
    </location>
</feature>
<dbReference type="Pfam" id="PF07715">
    <property type="entry name" value="Plug"/>
    <property type="match status" value="1"/>
</dbReference>
<dbReference type="GO" id="GO:0009279">
    <property type="term" value="C:cell outer membrane"/>
    <property type="evidence" value="ECO:0007669"/>
    <property type="project" value="UniProtKB-SubCell"/>
</dbReference>
<evidence type="ECO:0000256" key="7">
    <source>
        <dbReference type="PROSITE-ProRule" id="PRU01360"/>
    </source>
</evidence>
<dbReference type="PROSITE" id="PS00018">
    <property type="entry name" value="EF_HAND_1"/>
    <property type="match status" value="1"/>
</dbReference>
<comment type="subcellular location">
    <subcellularLocation>
        <location evidence="1 7">Cell outer membrane</location>
        <topology evidence="1 7">Multi-pass membrane protein</topology>
    </subcellularLocation>
</comment>
<accession>A0A221UYM4</accession>
<dbReference type="Gene3D" id="2.40.170.20">
    <property type="entry name" value="TonB-dependent receptor, beta-barrel domain"/>
    <property type="match status" value="1"/>
</dbReference>
<dbReference type="Gene3D" id="2.170.130.10">
    <property type="entry name" value="TonB-dependent receptor, plug domain"/>
    <property type="match status" value="1"/>
</dbReference>
<name>A0A221UYM4_9FLAO</name>
<proteinExistence type="inferred from homology"/>
<evidence type="ECO:0000313" key="10">
    <source>
        <dbReference type="Proteomes" id="UP000204551"/>
    </source>
</evidence>
<dbReference type="InterPro" id="IPR037066">
    <property type="entry name" value="Plug_dom_sf"/>
</dbReference>
<keyword evidence="5 7" id="KW-0472">Membrane</keyword>
<sequence>MRHHFPIGRSDQHLSLTTIKHYKSMKKILDQKRRSYPLLKLSLKMKISMLFMFLVLFTMQANSSYAQRTKITLDLNNVTIERLIDEIESQTDFHFVYQIKEVDLNRVVSVKANKELVTSILKRIFGNTRTTHNVVDKQIFLKERGVSGSTDNSKLLPGFYKLQSTVSGQIVDDNGAPLPGANIVEKGTTNGVTADFDGNFTIEVASENAVLVVSYIGFASKEVQVNGQTSLSVVLMESAAGLDEVVLIGYGEVRRKDLTGSVSKVGGADLENLPVARIDQSLQGRASGVQVSQISGEPGAATTIRIRGGNSIQGNNEPLWVIDGVIVGTDYNLSNLNTNDIHSIDILKDAVAVSIYGTRGANGVILVTTKSGAGATPGIPNVSVNAYTGLQSMVTQVDFLDGPQHAAYANEDAEFRNAALPFPDLATVPNVDWIDQVTHTAPVQNIDVSVSGISENRNINYYVSGNYFDQEGLVRATGISKYVFRTNLDIKLSEKFKVGMRVNIAKLKKENNKFSLDNLFLFTTPTRAIYDEEGNYTALDPITDGIASNYEADIRLKQDHNLETNILGNLYMEFRPFSNWVFKTTFSPELNNFKRNIFNPGALPNNLIVQNGGNAEVRNSVRTGYINENTLTYNKTIGQDDYLTVLAGFTLQKTELEESVARAFQISNDVTGYNNLGFGSNPTRNEVVSGYDSFQLASWLGRINYSLDNKYLFTIVGRVDGSSRFAPGNKYAFFPSGAFAWKLAEEEFIQDLNIFSELKFRTSYGRSGSQAIPSYRTLAILNGANTTFNGIEQPGVVLGRPENPELKWETTKQLDIGLEMGFFNNRLSVEIDYYKKNTEDLLLDARLPRQTGFVSKLQNIGKVENKGVEFMVNSVNVSNDNFKWTSSLSLSSNNNKVVDLGGVDFINLATPAQQGGTGARLIVGESAPVFTGVRYLGTWKSQEEIDAAGLGGSQDVGGPHFDDTNGDGEVNEDDFVVLGSPQPDFYYGLGNTFSYNNFDLDFFFQGTYGNEVFNSLTQTAFFGRSETTKYAETLNRWTPENPTSDIPRAGAVAALSEIYNNSAMIEDGSHIRLKSLRLGYNIPVDNLGLKGFKAINVYVTGTNLFILSDFRLKDPETSQFDRDQENLSIGFSRGQYPTSRTISAGVKVNF</sequence>
<organism evidence="9 10">
    <name type="scientific">Arenibacter algicola</name>
    <dbReference type="NCBI Taxonomy" id="616991"/>
    <lineage>
        <taxon>Bacteria</taxon>
        <taxon>Pseudomonadati</taxon>
        <taxon>Bacteroidota</taxon>
        <taxon>Flavobacteriia</taxon>
        <taxon>Flavobacteriales</taxon>
        <taxon>Flavobacteriaceae</taxon>
        <taxon>Arenibacter</taxon>
    </lineage>
</organism>
<dbReference type="Proteomes" id="UP000204551">
    <property type="component" value="Chromosome"/>
</dbReference>
<dbReference type="SUPFAM" id="SSF56935">
    <property type="entry name" value="Porins"/>
    <property type="match status" value="1"/>
</dbReference>
<dbReference type="AlphaFoldDB" id="A0A221UYM4"/>
<keyword evidence="3 7" id="KW-1134">Transmembrane beta strand</keyword>
<keyword evidence="2 7" id="KW-0813">Transport</keyword>
<dbReference type="InterPro" id="IPR018247">
    <property type="entry name" value="EF_Hand_1_Ca_BS"/>
</dbReference>
<evidence type="ECO:0000256" key="4">
    <source>
        <dbReference type="ARBA" id="ARBA00022692"/>
    </source>
</evidence>
<dbReference type="FunFam" id="2.60.40.1120:FF:000003">
    <property type="entry name" value="Outer membrane protein Omp121"/>
    <property type="match status" value="1"/>
</dbReference>
<dbReference type="KEGG" id="aalg:AREALGSMS7_03034"/>
<dbReference type="InterPro" id="IPR036942">
    <property type="entry name" value="Beta-barrel_TonB_sf"/>
</dbReference>
<evidence type="ECO:0000256" key="1">
    <source>
        <dbReference type="ARBA" id="ARBA00004571"/>
    </source>
</evidence>
<keyword evidence="6 7" id="KW-0998">Cell outer membrane</keyword>
<evidence type="ECO:0000256" key="3">
    <source>
        <dbReference type="ARBA" id="ARBA00022452"/>
    </source>
</evidence>
<dbReference type="InterPro" id="IPR023997">
    <property type="entry name" value="TonB-dep_OMP_SusC/RagA_CS"/>
</dbReference>
<dbReference type="InterPro" id="IPR039426">
    <property type="entry name" value="TonB-dep_rcpt-like"/>
</dbReference>
<dbReference type="NCBIfam" id="TIGR04057">
    <property type="entry name" value="SusC_RagA_signa"/>
    <property type="match status" value="1"/>
</dbReference>
<keyword evidence="9" id="KW-0675">Receptor</keyword>
<dbReference type="NCBIfam" id="TIGR04056">
    <property type="entry name" value="OMP_RagA_SusC"/>
    <property type="match status" value="1"/>
</dbReference>
<dbReference type="Gene3D" id="2.60.40.1120">
    <property type="entry name" value="Carboxypeptidase-like, regulatory domain"/>
    <property type="match status" value="1"/>
</dbReference>
<reference evidence="9 10" key="1">
    <citation type="submission" date="2017-07" db="EMBL/GenBank/DDBJ databases">
        <title>Genome Sequence of Arenibacter algicola Strain SMS7 Isolated from a culture of the Diatom Skeletonema marinoi.</title>
        <authorList>
            <person name="Topel M."/>
            <person name="Pinder M.I.M."/>
            <person name="Johansson O.N."/>
            <person name="Kourtchenko O."/>
            <person name="Godhe A."/>
            <person name="Clarke A.K."/>
        </authorList>
    </citation>
    <scope>NUCLEOTIDE SEQUENCE [LARGE SCALE GENOMIC DNA]</scope>
    <source>
        <strain evidence="9 10">SMS7</strain>
    </source>
</reference>
<evidence type="ECO:0000256" key="6">
    <source>
        <dbReference type="ARBA" id="ARBA00023237"/>
    </source>
</evidence>
<dbReference type="InterPro" id="IPR012910">
    <property type="entry name" value="Plug_dom"/>
</dbReference>
<dbReference type="eggNOG" id="COG1629">
    <property type="taxonomic scope" value="Bacteria"/>
</dbReference>